<dbReference type="OrthoDB" id="6630852at2759"/>
<keyword evidence="2" id="KW-0732">Signal</keyword>
<name>A0A834XZ65_APHGI</name>
<gene>
    <name evidence="3" type="ORF">HCN44_004494</name>
</gene>
<comment type="caution">
    <text evidence="3">The sequence shown here is derived from an EMBL/GenBank/DDBJ whole genome shotgun (WGS) entry which is preliminary data.</text>
</comment>
<organism evidence="3 4">
    <name type="scientific">Aphidius gifuensis</name>
    <name type="common">Parasitoid wasp</name>
    <dbReference type="NCBI Taxonomy" id="684658"/>
    <lineage>
        <taxon>Eukaryota</taxon>
        <taxon>Metazoa</taxon>
        <taxon>Ecdysozoa</taxon>
        <taxon>Arthropoda</taxon>
        <taxon>Hexapoda</taxon>
        <taxon>Insecta</taxon>
        <taxon>Pterygota</taxon>
        <taxon>Neoptera</taxon>
        <taxon>Endopterygota</taxon>
        <taxon>Hymenoptera</taxon>
        <taxon>Apocrita</taxon>
        <taxon>Ichneumonoidea</taxon>
        <taxon>Braconidae</taxon>
        <taxon>Aphidiinae</taxon>
        <taxon>Aphidius</taxon>
    </lineage>
</organism>
<evidence type="ECO:0000256" key="2">
    <source>
        <dbReference type="SAM" id="SignalP"/>
    </source>
</evidence>
<evidence type="ECO:0000256" key="1">
    <source>
        <dbReference type="SAM" id="MobiDB-lite"/>
    </source>
</evidence>
<proteinExistence type="predicted"/>
<keyword evidence="4" id="KW-1185">Reference proteome</keyword>
<evidence type="ECO:0000313" key="3">
    <source>
        <dbReference type="EMBL" id="KAF7995022.1"/>
    </source>
</evidence>
<reference evidence="3 4" key="1">
    <citation type="submission" date="2020-08" db="EMBL/GenBank/DDBJ databases">
        <title>Aphidius gifuensis genome sequencing and assembly.</title>
        <authorList>
            <person name="Du Z."/>
        </authorList>
    </citation>
    <scope>NUCLEOTIDE SEQUENCE [LARGE SCALE GENOMIC DNA]</scope>
    <source>
        <strain evidence="3">YNYX2018</strain>
        <tissue evidence="3">Adults</tissue>
    </source>
</reference>
<dbReference type="EMBL" id="JACMRX010000002">
    <property type="protein sequence ID" value="KAF7995022.1"/>
    <property type="molecule type" value="Genomic_DNA"/>
</dbReference>
<dbReference type="Proteomes" id="UP000639338">
    <property type="component" value="Unassembled WGS sequence"/>
</dbReference>
<protein>
    <recommendedName>
        <fullName evidence="5">Cuticular protein</fullName>
    </recommendedName>
</protein>
<feature type="chain" id="PRO_5032432171" description="Cuticular protein" evidence="2">
    <location>
        <begin position="18"/>
        <end position="217"/>
    </location>
</feature>
<evidence type="ECO:0008006" key="5">
    <source>
        <dbReference type="Google" id="ProtNLM"/>
    </source>
</evidence>
<evidence type="ECO:0000313" key="4">
    <source>
        <dbReference type="Proteomes" id="UP000639338"/>
    </source>
</evidence>
<accession>A0A834XZ65</accession>
<sequence length="217" mass="24309">MAFKFIVLCTFLATVNAGVASDNTYRNPTSESKTVTSYSSNSNTGVRANNPSLYVTSSPSYETYASPAQVYGKTATIQQAVNYHAHPESLAYTQQAVQLPQATYTNYQAPQQYNVVQKQYQQAAVQIPQTTYTTYQAPQQQQQHLVYQQYEQAAPHSFYSPSHYYNQPAHVLPITHQPHQTVYSHASPAAIKIQYSPAAEVAHLSYSNVNDHINYAW</sequence>
<feature type="signal peptide" evidence="2">
    <location>
        <begin position="1"/>
        <end position="17"/>
    </location>
</feature>
<dbReference type="AlphaFoldDB" id="A0A834XZ65"/>
<feature type="region of interest" description="Disordered" evidence="1">
    <location>
        <begin position="26"/>
        <end position="51"/>
    </location>
</feature>